<accession>A0ACB8BLA6</accession>
<sequence>MQKKMGKALIRNIAEAREKEEKARKELEQAVEVKEEPSSSKPRKCVTFADVPPEDAQAEDGGEDHTTTTKDGLDWGDVAPARLRAHNHLSLVAKAQAEKSPMKMQVVERHPASLRGGEESTQDKDSDDESDIASSAPSSSSEPELEGDDDEVGDQDVLDDDFDWDSVRHQREVALEYYKKRLAIGADATQAMTSHTHDEDEWDQPEVPLDATLSSSRPKPAVSRFKADRIASSYNVSQPSASTSLGPSVIPASGQKSLQGAVRVGKLQNDQLVGGEAGESGSEDERVKEVLEMLKGGQIQNAGPDFVPPVKPSDANAPSEPSLQPQVDINPPVAAPTPSRASQKPSKFKLARKQHTVDPPSVPNTPISTVNRSSPRLPVSGVVERNAPRPRPREQYVSPQIVQPTGMTGGTLGGKPVMPSMVVDSPSFPAHHMVVDSPSFPGPTQLRRPDRPPAVMSTTVKEKAQGSTRQ</sequence>
<comment type="caution">
    <text evidence="1">The sequence shown here is derived from an EMBL/GenBank/DDBJ whole genome shotgun (WGS) entry which is preliminary data.</text>
</comment>
<proteinExistence type="predicted"/>
<keyword evidence="2" id="KW-1185">Reference proteome</keyword>
<protein>
    <submittedName>
        <fullName evidence="1">Uncharacterized protein</fullName>
    </submittedName>
</protein>
<dbReference type="Proteomes" id="UP000790709">
    <property type="component" value="Unassembled WGS sequence"/>
</dbReference>
<gene>
    <name evidence="1" type="ORF">BV22DRAFT_1032666</name>
</gene>
<name>A0ACB8BLA6_9AGAM</name>
<organism evidence="1 2">
    <name type="scientific">Leucogyrophana mollusca</name>
    <dbReference type="NCBI Taxonomy" id="85980"/>
    <lineage>
        <taxon>Eukaryota</taxon>
        <taxon>Fungi</taxon>
        <taxon>Dikarya</taxon>
        <taxon>Basidiomycota</taxon>
        <taxon>Agaricomycotina</taxon>
        <taxon>Agaricomycetes</taxon>
        <taxon>Agaricomycetidae</taxon>
        <taxon>Boletales</taxon>
        <taxon>Boletales incertae sedis</taxon>
        <taxon>Leucogyrophana</taxon>
    </lineage>
</organism>
<dbReference type="EMBL" id="MU266379">
    <property type="protein sequence ID" value="KAH7926670.1"/>
    <property type="molecule type" value="Genomic_DNA"/>
</dbReference>
<evidence type="ECO:0000313" key="1">
    <source>
        <dbReference type="EMBL" id="KAH7926670.1"/>
    </source>
</evidence>
<evidence type="ECO:0000313" key="2">
    <source>
        <dbReference type="Proteomes" id="UP000790709"/>
    </source>
</evidence>
<reference evidence="1" key="1">
    <citation type="journal article" date="2021" name="New Phytol.">
        <title>Evolutionary innovations through gain and loss of genes in the ectomycorrhizal Boletales.</title>
        <authorList>
            <person name="Wu G."/>
            <person name="Miyauchi S."/>
            <person name="Morin E."/>
            <person name="Kuo A."/>
            <person name="Drula E."/>
            <person name="Varga T."/>
            <person name="Kohler A."/>
            <person name="Feng B."/>
            <person name="Cao Y."/>
            <person name="Lipzen A."/>
            <person name="Daum C."/>
            <person name="Hundley H."/>
            <person name="Pangilinan J."/>
            <person name="Johnson J."/>
            <person name="Barry K."/>
            <person name="LaButti K."/>
            <person name="Ng V."/>
            <person name="Ahrendt S."/>
            <person name="Min B."/>
            <person name="Choi I.G."/>
            <person name="Park H."/>
            <person name="Plett J.M."/>
            <person name="Magnuson J."/>
            <person name="Spatafora J.W."/>
            <person name="Nagy L.G."/>
            <person name="Henrissat B."/>
            <person name="Grigoriev I.V."/>
            <person name="Yang Z.L."/>
            <person name="Xu J."/>
            <person name="Martin F.M."/>
        </authorList>
    </citation>
    <scope>NUCLEOTIDE SEQUENCE</scope>
    <source>
        <strain evidence="1">KUC20120723A-06</strain>
    </source>
</reference>